<organism evidence="2 3">
    <name type="scientific">Rotaria socialis</name>
    <dbReference type="NCBI Taxonomy" id="392032"/>
    <lineage>
        <taxon>Eukaryota</taxon>
        <taxon>Metazoa</taxon>
        <taxon>Spiralia</taxon>
        <taxon>Gnathifera</taxon>
        <taxon>Rotifera</taxon>
        <taxon>Eurotatoria</taxon>
        <taxon>Bdelloidea</taxon>
        <taxon>Philodinida</taxon>
        <taxon>Philodinidae</taxon>
        <taxon>Rotaria</taxon>
    </lineage>
</organism>
<dbReference type="EMBL" id="CAJNYD010001225">
    <property type="protein sequence ID" value="CAF3324761.1"/>
    <property type="molecule type" value="Genomic_DNA"/>
</dbReference>
<name>A0A817U1P8_9BILA</name>
<proteinExistence type="predicted"/>
<dbReference type="AlphaFoldDB" id="A0A817U1P8"/>
<accession>A0A817U1P8</accession>
<comment type="caution">
    <text evidence="2">The sequence shown here is derived from an EMBL/GenBank/DDBJ whole genome shotgun (WGS) entry which is preliminary data.</text>
</comment>
<evidence type="ECO:0000313" key="2">
    <source>
        <dbReference type="EMBL" id="CAF3324761.1"/>
    </source>
</evidence>
<sequence>MPFGLYDWNVLYQDLRNAPPSLECECGTAVNSTLKSPNSTLTISPHTNILTLRPTTYASDYVCSLENSSVQFTLSNLAHSAWQPSANCALPLCITYSNNNNNSSTCRTSLTPCYDYRTATNMSYCAPGSLCSMLEQCDNVTGGCASNSYVCVVNSCCTPYNVCLPLSWTSLCSSVNDTTSTVVSSTTTASTTSSTTPAPAVLGIKTRQQQRQLHQRQQQQQQQQQRQPQQLLQQQAHQHQQQPKLQQQQQQQLPLRLRRPSLRLQQLQLQLEVRKNFSLWQNRTETLDYNS</sequence>
<feature type="region of interest" description="Disordered" evidence="1">
    <location>
        <begin position="207"/>
        <end position="253"/>
    </location>
</feature>
<reference evidence="2" key="1">
    <citation type="submission" date="2021-02" db="EMBL/GenBank/DDBJ databases">
        <authorList>
            <person name="Nowell W R."/>
        </authorList>
    </citation>
    <scope>NUCLEOTIDE SEQUENCE</scope>
</reference>
<dbReference type="Proteomes" id="UP000663833">
    <property type="component" value="Unassembled WGS sequence"/>
</dbReference>
<gene>
    <name evidence="2" type="ORF">LUA448_LOCUS10331</name>
</gene>
<evidence type="ECO:0000256" key="1">
    <source>
        <dbReference type="SAM" id="MobiDB-lite"/>
    </source>
</evidence>
<protein>
    <submittedName>
        <fullName evidence="2">Uncharacterized protein</fullName>
    </submittedName>
</protein>
<evidence type="ECO:0000313" key="3">
    <source>
        <dbReference type="Proteomes" id="UP000663833"/>
    </source>
</evidence>